<proteinExistence type="predicted"/>
<evidence type="ECO:0000313" key="2">
    <source>
        <dbReference type="EMBL" id="KAH7240872.1"/>
    </source>
</evidence>
<reference evidence="2" key="1">
    <citation type="journal article" date="2021" name="Nat. Commun.">
        <title>Genetic determinants of endophytism in the Arabidopsis root mycobiome.</title>
        <authorList>
            <person name="Mesny F."/>
            <person name="Miyauchi S."/>
            <person name="Thiergart T."/>
            <person name="Pickel B."/>
            <person name="Atanasova L."/>
            <person name="Karlsson M."/>
            <person name="Huettel B."/>
            <person name="Barry K.W."/>
            <person name="Haridas S."/>
            <person name="Chen C."/>
            <person name="Bauer D."/>
            <person name="Andreopoulos W."/>
            <person name="Pangilinan J."/>
            <person name="LaButti K."/>
            <person name="Riley R."/>
            <person name="Lipzen A."/>
            <person name="Clum A."/>
            <person name="Drula E."/>
            <person name="Henrissat B."/>
            <person name="Kohler A."/>
            <person name="Grigoriev I.V."/>
            <person name="Martin F.M."/>
            <person name="Hacquard S."/>
        </authorList>
    </citation>
    <scope>NUCLEOTIDE SEQUENCE</scope>
    <source>
        <strain evidence="2">MPI-CAGE-AT-0023</strain>
    </source>
</reference>
<gene>
    <name evidence="2" type="ORF">BKA55DRAFT_705689</name>
</gene>
<feature type="compositionally biased region" description="Polar residues" evidence="1">
    <location>
        <begin position="181"/>
        <end position="203"/>
    </location>
</feature>
<dbReference type="OrthoDB" id="5089032at2759"/>
<dbReference type="RefSeq" id="XP_046046386.1">
    <property type="nucleotide sequence ID" value="XM_046200672.1"/>
</dbReference>
<protein>
    <submittedName>
        <fullName evidence="2">Uncharacterized protein</fullName>
    </submittedName>
</protein>
<dbReference type="EMBL" id="JAGMUX010000013">
    <property type="protein sequence ID" value="KAH7240872.1"/>
    <property type="molecule type" value="Genomic_DNA"/>
</dbReference>
<name>A0A9P9GLT1_FUSRE</name>
<feature type="region of interest" description="Disordered" evidence="1">
    <location>
        <begin position="1"/>
        <end position="52"/>
    </location>
</feature>
<keyword evidence="3" id="KW-1185">Reference proteome</keyword>
<dbReference type="AlphaFoldDB" id="A0A9P9GLT1"/>
<accession>A0A9P9GLT1</accession>
<dbReference type="Proteomes" id="UP000720189">
    <property type="component" value="Unassembled WGS sequence"/>
</dbReference>
<organism evidence="2 3">
    <name type="scientific">Fusarium redolens</name>
    <dbReference type="NCBI Taxonomy" id="48865"/>
    <lineage>
        <taxon>Eukaryota</taxon>
        <taxon>Fungi</taxon>
        <taxon>Dikarya</taxon>
        <taxon>Ascomycota</taxon>
        <taxon>Pezizomycotina</taxon>
        <taxon>Sordariomycetes</taxon>
        <taxon>Hypocreomycetidae</taxon>
        <taxon>Hypocreales</taxon>
        <taxon>Nectriaceae</taxon>
        <taxon>Fusarium</taxon>
        <taxon>Fusarium redolens species complex</taxon>
    </lineage>
</organism>
<feature type="region of interest" description="Disordered" evidence="1">
    <location>
        <begin position="168"/>
        <end position="226"/>
    </location>
</feature>
<comment type="caution">
    <text evidence="2">The sequence shown here is derived from an EMBL/GenBank/DDBJ whole genome shotgun (WGS) entry which is preliminary data.</text>
</comment>
<sequence length="544" mass="62240">MDPNTPRSPKRASAGPYKLRKRIKTIQYADNPPRQGSKKKRAPGGRQQRQRRIWEHEDFSNGVDFWSVAFPKFQDAVKRTFTDDEAEKQLKHLSSQHGQLEGVEDYANLLEFGLESLNLPEETSRSVDQFFNRIPDINAGRSAVTTSEGSSHVKWCLKRLLILPNEEKDKTAGQVDEDSSVEPSQPTEVQQPSQTSSRLNSADQIADSPSLKRAGTFVERGSAVSPSPNRREIWEIETRLLASEIEKERLKRELDTVVKYKPDARVKHTLQQYLDYTDRRVNRNRAFNVNSPEAPEDQAMHSDLVESWGLNAFGQELKDCIPRLKDSRLFKIELLLGLVASAVIEMVFEPAFPAFIHPPNPIAEAYRQIILDVAGLNELHRADSTVLPQVTDNSRSEIIQRKVKELERILYKHLEFFWASPSSENNNLEQVPRKKANFSFFLASALELKLDLISTTTRLKFFYYESNEPFDGEHMERCPFSDREKNTIKGCLFPLLLFPPAREETATSSDYVLEHNTKYSMYFTRLSEGNHLDLEVAAKAIVLT</sequence>
<evidence type="ECO:0000313" key="3">
    <source>
        <dbReference type="Proteomes" id="UP000720189"/>
    </source>
</evidence>
<dbReference type="GeneID" id="70230626"/>
<evidence type="ECO:0000256" key="1">
    <source>
        <dbReference type="SAM" id="MobiDB-lite"/>
    </source>
</evidence>
<feature type="compositionally biased region" description="Basic residues" evidence="1">
    <location>
        <begin position="36"/>
        <end position="51"/>
    </location>
</feature>